<dbReference type="Proteomes" id="UP000282731">
    <property type="component" value="Chromosome"/>
</dbReference>
<dbReference type="SUPFAM" id="SSF55008">
    <property type="entry name" value="HMA, heavy metal-associated domain"/>
    <property type="match status" value="1"/>
</dbReference>
<dbReference type="AlphaFoldDB" id="A0A368M053"/>
<sequence>MNELEFRVNGMTCGHCEQALSAELLAIGGVVGADVDAASGAVAVRYGGLVERSAIENAVSEAGFELVSWENEGS</sequence>
<dbReference type="PROSITE" id="PS50846">
    <property type="entry name" value="HMA_2"/>
    <property type="match status" value="1"/>
</dbReference>
<name>A0A368M053_BREAU</name>
<dbReference type="InterPro" id="IPR006121">
    <property type="entry name" value="HMA_dom"/>
</dbReference>
<gene>
    <name evidence="1" type="ORF">CXR27_14685</name>
</gene>
<proteinExistence type="predicted"/>
<dbReference type="CDD" id="cd00371">
    <property type="entry name" value="HMA"/>
    <property type="match status" value="1"/>
</dbReference>
<dbReference type="EMBL" id="CP025334">
    <property type="protein sequence ID" value="AZT98100.1"/>
    <property type="molecule type" value="Genomic_DNA"/>
</dbReference>
<dbReference type="Gene3D" id="3.30.70.100">
    <property type="match status" value="1"/>
</dbReference>
<protein>
    <submittedName>
        <fullName evidence="1">Uncharacterized protein</fullName>
    </submittedName>
</protein>
<dbReference type="GO" id="GO:0046872">
    <property type="term" value="F:metal ion binding"/>
    <property type="evidence" value="ECO:0007669"/>
    <property type="project" value="InterPro"/>
</dbReference>
<accession>A0A368M053</accession>
<reference evidence="1 2" key="2">
    <citation type="submission" date="2019-01" db="EMBL/GenBank/DDBJ databases">
        <title>Comparative genomic analysis of Brevibacterium aurantiacum sheds light on its evolution and its adaptation to smear-ripened cheeses.</title>
        <authorList>
            <person name="Moineau S."/>
        </authorList>
    </citation>
    <scope>NUCLEOTIDE SEQUENCE [LARGE SCALE GENOMIC DNA]</scope>
    <source>
        <strain evidence="1 2">SMQ-1420</strain>
    </source>
</reference>
<dbReference type="Pfam" id="PF00403">
    <property type="entry name" value="HMA"/>
    <property type="match status" value="1"/>
</dbReference>
<dbReference type="RefSeq" id="WP_114320140.1">
    <property type="nucleotide sequence ID" value="NZ_CP025334.1"/>
</dbReference>
<organism evidence="1 2">
    <name type="scientific">Brevibacterium aurantiacum</name>
    <dbReference type="NCBI Taxonomy" id="273384"/>
    <lineage>
        <taxon>Bacteria</taxon>
        <taxon>Bacillati</taxon>
        <taxon>Actinomycetota</taxon>
        <taxon>Actinomycetes</taxon>
        <taxon>Micrococcales</taxon>
        <taxon>Brevibacteriaceae</taxon>
        <taxon>Brevibacterium</taxon>
    </lineage>
</organism>
<evidence type="ECO:0000313" key="1">
    <source>
        <dbReference type="EMBL" id="AZT98100.1"/>
    </source>
</evidence>
<evidence type="ECO:0000313" key="2">
    <source>
        <dbReference type="Proteomes" id="UP000282731"/>
    </source>
</evidence>
<dbReference type="InterPro" id="IPR036163">
    <property type="entry name" value="HMA_dom_sf"/>
</dbReference>
<reference evidence="1 2" key="1">
    <citation type="submission" date="2017-12" db="EMBL/GenBank/DDBJ databases">
        <authorList>
            <person name="Levesque S."/>
        </authorList>
    </citation>
    <scope>NUCLEOTIDE SEQUENCE [LARGE SCALE GENOMIC DNA]</scope>
    <source>
        <strain evidence="1 2">SMQ-1420</strain>
    </source>
</reference>